<dbReference type="SMART" id="SM00382">
    <property type="entry name" value="AAA"/>
    <property type="match status" value="1"/>
</dbReference>
<dbReference type="PANTHER" id="PTHR23077">
    <property type="entry name" value="AAA-FAMILY ATPASE"/>
    <property type="match status" value="1"/>
</dbReference>
<evidence type="ECO:0000313" key="3">
    <source>
        <dbReference type="Proteomes" id="UP001596060"/>
    </source>
</evidence>
<dbReference type="Gene3D" id="3.40.50.300">
    <property type="entry name" value="P-loop containing nucleotide triphosphate hydrolases"/>
    <property type="match status" value="1"/>
</dbReference>
<dbReference type="InterPro" id="IPR003959">
    <property type="entry name" value="ATPase_AAA_core"/>
</dbReference>
<name>A0ABW0P9R0_9HYPH</name>
<dbReference type="InterPro" id="IPR003593">
    <property type="entry name" value="AAA+_ATPase"/>
</dbReference>
<dbReference type="InterPro" id="IPR027417">
    <property type="entry name" value="P-loop_NTPase"/>
</dbReference>
<evidence type="ECO:0000313" key="2">
    <source>
        <dbReference type="EMBL" id="MFC5508602.1"/>
    </source>
</evidence>
<dbReference type="PANTHER" id="PTHR23077:SF198">
    <property type="entry name" value="ATP-DEPENDENT ZINC METALLOPROTEASE FTSH"/>
    <property type="match status" value="1"/>
</dbReference>
<protein>
    <submittedName>
        <fullName evidence="2">AAA family ATPase</fullName>
    </submittedName>
</protein>
<dbReference type="SUPFAM" id="SSF52540">
    <property type="entry name" value="P-loop containing nucleoside triphosphate hydrolases"/>
    <property type="match status" value="1"/>
</dbReference>
<proteinExistence type="predicted"/>
<dbReference type="EMBL" id="JBHSLU010000104">
    <property type="protein sequence ID" value="MFC5508602.1"/>
    <property type="molecule type" value="Genomic_DNA"/>
</dbReference>
<dbReference type="Proteomes" id="UP001596060">
    <property type="component" value="Unassembled WGS sequence"/>
</dbReference>
<organism evidence="2 3">
    <name type="scientific">Bosea massiliensis</name>
    <dbReference type="NCBI Taxonomy" id="151419"/>
    <lineage>
        <taxon>Bacteria</taxon>
        <taxon>Pseudomonadati</taxon>
        <taxon>Pseudomonadota</taxon>
        <taxon>Alphaproteobacteria</taxon>
        <taxon>Hyphomicrobiales</taxon>
        <taxon>Boseaceae</taxon>
        <taxon>Bosea</taxon>
    </lineage>
</organism>
<accession>A0ABW0P9R0</accession>
<keyword evidence="3" id="KW-1185">Reference proteome</keyword>
<feature type="domain" description="AAA+ ATPase" evidence="1">
    <location>
        <begin position="120"/>
        <end position="252"/>
    </location>
</feature>
<dbReference type="CDD" id="cd19481">
    <property type="entry name" value="RecA-like_protease"/>
    <property type="match status" value="1"/>
</dbReference>
<sequence length="326" mass="35304">MASSQQVLALIRSHAAGDSDQFFSVAEHVADDAARSGKTRVADEIRSTVARVRPSPNGRGTNRPVPIASPRGELAGLVRAAYPDVHLSDLVLGADLTRRIRRIVREHREAKALSESGLTPRRKFLFSGPPGTGKSMTASAIAGELGLPLFSILLDGVITKFMGETAAKLRLIFDAMHSARGVYFFDEVDALAARRATDNDVGEARRMLNSFLQFLEEDRSGSVIVAATNHRTLLDPAIFRRFDTVFVYAKPTAEEARQVLRNHLLAFDLDPIDWPGIDGLVDGLSQADLVAAAGDAARDAVLDNDGVLTTELVNQALRDRASIHSD</sequence>
<evidence type="ECO:0000259" key="1">
    <source>
        <dbReference type="SMART" id="SM00382"/>
    </source>
</evidence>
<dbReference type="InterPro" id="IPR050168">
    <property type="entry name" value="AAA_ATPase_domain"/>
</dbReference>
<reference evidence="3" key="1">
    <citation type="journal article" date="2019" name="Int. J. Syst. Evol. Microbiol.">
        <title>The Global Catalogue of Microorganisms (GCM) 10K type strain sequencing project: providing services to taxonomists for standard genome sequencing and annotation.</title>
        <authorList>
            <consortium name="The Broad Institute Genomics Platform"/>
            <consortium name="The Broad Institute Genome Sequencing Center for Infectious Disease"/>
            <person name="Wu L."/>
            <person name="Ma J."/>
        </authorList>
    </citation>
    <scope>NUCLEOTIDE SEQUENCE [LARGE SCALE GENOMIC DNA]</scope>
    <source>
        <strain evidence="3">CCUG 43117</strain>
    </source>
</reference>
<dbReference type="RefSeq" id="WP_377817830.1">
    <property type="nucleotide sequence ID" value="NZ_JBHSLU010000104.1"/>
</dbReference>
<comment type="caution">
    <text evidence="2">The sequence shown here is derived from an EMBL/GenBank/DDBJ whole genome shotgun (WGS) entry which is preliminary data.</text>
</comment>
<dbReference type="Pfam" id="PF00004">
    <property type="entry name" value="AAA"/>
    <property type="match status" value="1"/>
</dbReference>
<gene>
    <name evidence="2" type="ORF">ACFPN9_25525</name>
</gene>